<dbReference type="RefSeq" id="WP_225405383.1">
    <property type="nucleotide sequence ID" value="NZ_JAYJJR010000028.1"/>
</dbReference>
<name>A0ABU5XPA4_9MYCO</name>
<organism evidence="3 4">
    <name type="scientific">[Mycobacterium] crassicus</name>
    <dbReference type="NCBI Taxonomy" id="2872309"/>
    <lineage>
        <taxon>Bacteria</taxon>
        <taxon>Bacillati</taxon>
        <taxon>Actinomycetota</taxon>
        <taxon>Actinomycetes</taxon>
        <taxon>Mycobacteriales</taxon>
        <taxon>Mycobacteriaceae</taxon>
        <taxon>Mycolicibacter</taxon>
    </lineage>
</organism>
<evidence type="ECO:0000313" key="4">
    <source>
        <dbReference type="Proteomes" id="UP001299596"/>
    </source>
</evidence>
<feature type="chain" id="PRO_5046512088" description="CDGP domain-containing protein" evidence="1">
    <location>
        <begin position="28"/>
        <end position="94"/>
    </location>
</feature>
<protein>
    <recommendedName>
        <fullName evidence="2">CDGP domain-containing protein</fullName>
    </recommendedName>
</protein>
<proteinExistence type="predicted"/>
<dbReference type="Proteomes" id="UP001299596">
    <property type="component" value="Unassembled WGS sequence"/>
</dbReference>
<comment type="caution">
    <text evidence="3">The sequence shown here is derived from an EMBL/GenBank/DDBJ whole genome shotgun (WGS) entry which is preliminary data.</text>
</comment>
<keyword evidence="1" id="KW-0732">Signal</keyword>
<keyword evidence="4" id="KW-1185">Reference proteome</keyword>
<sequence length="94" mass="9943">MPLQITLAQVVTGLGAGLMIGAPAASAAPDSMGCQPWGWNQHLCDGPIQAESTWQRCLEVNQILLHATQSTCFTLGNDHPLPAFQPPGHIDTPT</sequence>
<feature type="signal peptide" evidence="1">
    <location>
        <begin position="1"/>
        <end position="27"/>
    </location>
</feature>
<dbReference type="InterPro" id="IPR056271">
    <property type="entry name" value="CDGP_dom"/>
</dbReference>
<accession>A0ABU5XPA4</accession>
<dbReference type="Pfam" id="PF24238">
    <property type="entry name" value="CDGP"/>
    <property type="match status" value="1"/>
</dbReference>
<evidence type="ECO:0000313" key="3">
    <source>
        <dbReference type="EMBL" id="MEB3024097.1"/>
    </source>
</evidence>
<evidence type="ECO:0000256" key="1">
    <source>
        <dbReference type="SAM" id="SignalP"/>
    </source>
</evidence>
<feature type="domain" description="CDGP" evidence="2">
    <location>
        <begin position="33"/>
        <end position="91"/>
    </location>
</feature>
<reference evidence="3 4" key="1">
    <citation type="submission" date="2023-12" db="EMBL/GenBank/DDBJ databases">
        <title>Description of new species of Mycobacterium terrae complex isolated from sewage at the Sao Paulo Zoological Park Foundation in Brazil.</title>
        <authorList>
            <person name="Romagnoli C.L."/>
            <person name="Conceicao E.C."/>
            <person name="Machado E."/>
            <person name="Barreto L.B.P.F."/>
            <person name="Sharma A."/>
            <person name="Silva N.M."/>
            <person name="Marques L.E."/>
            <person name="Juliana M.A."/>
            <person name="Lourenco M.C.S."/>
            <person name="Digiampietri L.A."/>
            <person name="Suffys P.N."/>
            <person name="Viana-Niero C."/>
        </authorList>
    </citation>
    <scope>NUCLEOTIDE SEQUENCE [LARGE SCALE GENOMIC DNA]</scope>
    <source>
        <strain evidence="3 4">MYC098</strain>
    </source>
</reference>
<evidence type="ECO:0000259" key="2">
    <source>
        <dbReference type="Pfam" id="PF24238"/>
    </source>
</evidence>
<dbReference type="EMBL" id="JAYJJR010000028">
    <property type="protein sequence ID" value="MEB3024097.1"/>
    <property type="molecule type" value="Genomic_DNA"/>
</dbReference>
<gene>
    <name evidence="3" type="ORF">K6T79_24040</name>
</gene>